<dbReference type="Pfam" id="PF00441">
    <property type="entry name" value="Acyl-CoA_dh_1"/>
    <property type="match status" value="1"/>
</dbReference>
<protein>
    <submittedName>
        <fullName evidence="7">Acyl-CoA dehydrogenase-like protein</fullName>
    </submittedName>
</protein>
<name>T1CAS3_9ZZZZ</name>
<dbReference type="GO" id="GO:0003995">
    <property type="term" value="F:acyl-CoA dehydrogenase activity"/>
    <property type="evidence" value="ECO:0007669"/>
    <property type="project" value="InterPro"/>
</dbReference>
<dbReference type="Pfam" id="PF02771">
    <property type="entry name" value="Acyl-CoA_dh_N"/>
    <property type="match status" value="1"/>
</dbReference>
<dbReference type="InterPro" id="IPR037069">
    <property type="entry name" value="AcylCoA_DH/ox_N_sf"/>
</dbReference>
<dbReference type="SUPFAM" id="SSF56645">
    <property type="entry name" value="Acyl-CoA dehydrogenase NM domain-like"/>
    <property type="match status" value="1"/>
</dbReference>
<feature type="non-terminal residue" evidence="7">
    <location>
        <position position="322"/>
    </location>
</feature>
<dbReference type="PROSITE" id="PS00073">
    <property type="entry name" value="ACYL_COA_DH_2"/>
    <property type="match status" value="1"/>
</dbReference>
<accession>T1CAS3</accession>
<proteinExistence type="inferred from homology"/>
<dbReference type="SUPFAM" id="SSF47203">
    <property type="entry name" value="Acyl-CoA dehydrogenase C-terminal domain-like"/>
    <property type="match status" value="1"/>
</dbReference>
<sequence>KNIENISLKIEREGIEKDLILKLSEQGFLGAMAQSKHGGSELDRLSYCSILEELASFSPSVAMLVFLYNSIVVRIMGGNSNVLEDISRVFSGSLTMGIGYAELLEGYTAKQDSGKNPNIRSDVIFPGAERFIVLDETGQNVILTKGKHVDQNNKKSLGIRGIGVSDIVVDNIGSEKICTREELVDALDRSGLEIASINLGIVKGALDKAIEYSKVRTTFGNFLKDYAPVAFSLSGLRAEEELLRSYIYNEENSIKQDLNALIFSESLAKRATKQALQTHGGYGYLEDFGVEKFYRDAMTISIIAFRGRTDRKRLSNEVFECN</sequence>
<comment type="caution">
    <text evidence="7">The sequence shown here is derived from an EMBL/GenBank/DDBJ whole genome shotgun (WGS) entry which is preliminary data.</text>
</comment>
<dbReference type="PANTHER" id="PTHR43884">
    <property type="entry name" value="ACYL-COA DEHYDROGENASE"/>
    <property type="match status" value="1"/>
</dbReference>
<reference evidence="7" key="2">
    <citation type="journal article" date="2014" name="ISME J.">
        <title>Microbial stratification in low pH oxic and suboxic macroscopic growths along an acid mine drainage.</title>
        <authorList>
            <person name="Mendez-Garcia C."/>
            <person name="Mesa V."/>
            <person name="Sprenger R.R."/>
            <person name="Richter M."/>
            <person name="Diez M.S."/>
            <person name="Solano J."/>
            <person name="Bargiela R."/>
            <person name="Golyshina O.V."/>
            <person name="Manteca A."/>
            <person name="Ramos J.L."/>
            <person name="Gallego J.R."/>
            <person name="Llorente I."/>
            <person name="Martins Dos Santos V.A."/>
            <person name="Jensen O.N."/>
            <person name="Pelaez A.I."/>
            <person name="Sanchez J."/>
            <person name="Ferrer M."/>
        </authorList>
    </citation>
    <scope>NUCLEOTIDE SEQUENCE</scope>
</reference>
<keyword evidence="4" id="KW-0274">FAD</keyword>
<feature type="non-terminal residue" evidence="7">
    <location>
        <position position="1"/>
    </location>
</feature>
<dbReference type="InterPro" id="IPR036250">
    <property type="entry name" value="AcylCo_DH-like_C"/>
</dbReference>
<reference evidence="7" key="1">
    <citation type="submission" date="2013-08" db="EMBL/GenBank/DDBJ databases">
        <authorList>
            <person name="Mendez C."/>
            <person name="Richter M."/>
            <person name="Ferrer M."/>
            <person name="Sanchez J."/>
        </authorList>
    </citation>
    <scope>NUCLEOTIDE SEQUENCE</scope>
</reference>
<keyword evidence="3" id="KW-0285">Flavoprotein</keyword>
<dbReference type="EMBL" id="AUZX01006724">
    <property type="protein sequence ID" value="EQD62729.1"/>
    <property type="molecule type" value="Genomic_DNA"/>
</dbReference>
<dbReference type="InterPro" id="IPR009075">
    <property type="entry name" value="AcylCo_DH/oxidase_C"/>
</dbReference>
<feature type="domain" description="Acyl-CoA dehydrogenase/oxidase C-terminal" evidence="5">
    <location>
        <begin position="186"/>
        <end position="303"/>
    </location>
</feature>
<evidence type="ECO:0000256" key="2">
    <source>
        <dbReference type="ARBA" id="ARBA00009347"/>
    </source>
</evidence>
<evidence type="ECO:0000259" key="5">
    <source>
        <dbReference type="Pfam" id="PF00441"/>
    </source>
</evidence>
<dbReference type="Gene3D" id="1.10.540.10">
    <property type="entry name" value="Acyl-CoA dehydrogenase/oxidase, N-terminal domain"/>
    <property type="match status" value="1"/>
</dbReference>
<dbReference type="InterPro" id="IPR013786">
    <property type="entry name" value="AcylCoA_DH/ox_N"/>
</dbReference>
<dbReference type="Gene3D" id="1.20.140.10">
    <property type="entry name" value="Butyryl-CoA Dehydrogenase, subunit A, domain 3"/>
    <property type="match status" value="1"/>
</dbReference>
<dbReference type="AlphaFoldDB" id="T1CAS3"/>
<dbReference type="InterPro" id="IPR006089">
    <property type="entry name" value="Acyl-CoA_DH_CS"/>
</dbReference>
<evidence type="ECO:0000256" key="4">
    <source>
        <dbReference type="ARBA" id="ARBA00022827"/>
    </source>
</evidence>
<dbReference type="PANTHER" id="PTHR43884:SF12">
    <property type="entry name" value="ISOVALERYL-COA DEHYDROGENASE, MITOCHONDRIAL-RELATED"/>
    <property type="match status" value="1"/>
</dbReference>
<evidence type="ECO:0000259" key="6">
    <source>
        <dbReference type="Pfam" id="PF02771"/>
    </source>
</evidence>
<comment type="similarity">
    <text evidence="2">Belongs to the acyl-CoA dehydrogenase family.</text>
</comment>
<dbReference type="GO" id="GO:0050660">
    <property type="term" value="F:flavin adenine dinucleotide binding"/>
    <property type="evidence" value="ECO:0007669"/>
    <property type="project" value="InterPro"/>
</dbReference>
<evidence type="ECO:0000256" key="1">
    <source>
        <dbReference type="ARBA" id="ARBA00001974"/>
    </source>
</evidence>
<evidence type="ECO:0000256" key="3">
    <source>
        <dbReference type="ARBA" id="ARBA00022630"/>
    </source>
</evidence>
<evidence type="ECO:0000313" key="7">
    <source>
        <dbReference type="EMBL" id="EQD62729.1"/>
    </source>
</evidence>
<organism evidence="7">
    <name type="scientific">mine drainage metagenome</name>
    <dbReference type="NCBI Taxonomy" id="410659"/>
    <lineage>
        <taxon>unclassified sequences</taxon>
        <taxon>metagenomes</taxon>
        <taxon>ecological metagenomes</taxon>
    </lineage>
</organism>
<dbReference type="InterPro" id="IPR009100">
    <property type="entry name" value="AcylCoA_DH/oxidase_NM_dom_sf"/>
</dbReference>
<feature type="domain" description="Acyl-CoA dehydrogenase/oxidase N-terminal" evidence="6">
    <location>
        <begin position="4"/>
        <end position="74"/>
    </location>
</feature>
<gene>
    <name evidence="7" type="ORF">B1A_09432</name>
</gene>
<comment type="cofactor">
    <cofactor evidence="1">
        <name>FAD</name>
        <dbReference type="ChEBI" id="CHEBI:57692"/>
    </cofactor>
</comment>